<feature type="transmembrane region" description="Helical" evidence="1">
    <location>
        <begin position="12"/>
        <end position="31"/>
    </location>
</feature>
<keyword evidence="2" id="KW-0255">Endonuclease</keyword>
<reference evidence="2 3" key="1">
    <citation type="submission" date="2018-04" db="EMBL/GenBank/DDBJ databases">
        <title>Genomic Encyclopedia of Archaeal and Bacterial Type Strains, Phase II (KMG-II): from individual species to whole genera.</title>
        <authorList>
            <person name="Goeker M."/>
        </authorList>
    </citation>
    <scope>NUCLEOTIDE SEQUENCE [LARGE SCALE GENOMIC DNA]</scope>
    <source>
        <strain evidence="2 3">DSM 21823</strain>
    </source>
</reference>
<keyword evidence="3" id="KW-1185">Reference proteome</keyword>
<keyword evidence="1" id="KW-0472">Membrane</keyword>
<comment type="caution">
    <text evidence="2">The sequence shown here is derived from an EMBL/GenBank/DDBJ whole genome shotgun (WGS) entry which is preliminary data.</text>
</comment>
<evidence type="ECO:0000313" key="3">
    <source>
        <dbReference type="Proteomes" id="UP000244224"/>
    </source>
</evidence>
<dbReference type="AlphaFoldDB" id="A0A2T6B4I0"/>
<proteinExistence type="predicted"/>
<gene>
    <name evidence="2" type="ORF">C8N34_104107</name>
</gene>
<evidence type="ECO:0000313" key="2">
    <source>
        <dbReference type="EMBL" id="PTX50989.1"/>
    </source>
</evidence>
<protein>
    <submittedName>
        <fullName evidence="2">Putative flap endonuclease-1-like 5' DNA nuclease</fullName>
    </submittedName>
</protein>
<evidence type="ECO:0000256" key="1">
    <source>
        <dbReference type="SAM" id="Phobius"/>
    </source>
</evidence>
<keyword evidence="1" id="KW-1133">Transmembrane helix</keyword>
<keyword evidence="2" id="KW-0378">Hydrolase</keyword>
<organism evidence="2 3">
    <name type="scientific">Gemmobacter caeni</name>
    <dbReference type="NCBI Taxonomy" id="589035"/>
    <lineage>
        <taxon>Bacteria</taxon>
        <taxon>Pseudomonadati</taxon>
        <taxon>Pseudomonadota</taxon>
        <taxon>Alphaproteobacteria</taxon>
        <taxon>Rhodobacterales</taxon>
        <taxon>Paracoccaceae</taxon>
        <taxon>Gemmobacter</taxon>
    </lineage>
</organism>
<accession>A0A2T6B4I0</accession>
<dbReference type="RefSeq" id="WP_108128409.1">
    <property type="nucleotide sequence ID" value="NZ_QBKP01000004.1"/>
</dbReference>
<dbReference type="Proteomes" id="UP000244224">
    <property type="component" value="Unassembled WGS sequence"/>
</dbReference>
<keyword evidence="2" id="KW-0540">Nuclease</keyword>
<dbReference type="GO" id="GO:0004519">
    <property type="term" value="F:endonuclease activity"/>
    <property type="evidence" value="ECO:0007669"/>
    <property type="project" value="UniProtKB-KW"/>
</dbReference>
<name>A0A2T6B4I0_9RHOB</name>
<dbReference type="Gene3D" id="1.10.150.20">
    <property type="entry name" value="5' to 3' exonuclease, C-terminal subdomain"/>
    <property type="match status" value="1"/>
</dbReference>
<sequence>MFRNWGFLVGEIWVLLLLATLVGLLAGWIIWGRRAPVTVTVDDGAADRLRHSLAACEAQGRDQASRIAALTADLEAARQATIRAEASAMAAPAAMADPGPAEAKRPEALSAPRNGAADDLKLIKGVGPKLEALLHRLGFYHFDQIANWTAAEIAWVDENLEGFRGRVTRDQWVIQARDLAAGLPPRPGGEG</sequence>
<dbReference type="OrthoDB" id="9807941at2"/>
<dbReference type="EMBL" id="QBKP01000004">
    <property type="protein sequence ID" value="PTX50989.1"/>
    <property type="molecule type" value="Genomic_DNA"/>
</dbReference>
<keyword evidence="1" id="KW-0812">Transmembrane</keyword>